<dbReference type="EMBL" id="JDSS02000004">
    <property type="protein sequence ID" value="KFB70100.1"/>
    <property type="molecule type" value="Genomic_DNA"/>
</dbReference>
<comment type="caution">
    <text evidence="1">The sequence shown here is derived from an EMBL/GenBank/DDBJ whole genome shotgun (WGS) entry which is preliminary data.</text>
</comment>
<proteinExistence type="predicted"/>
<evidence type="ECO:0000313" key="1">
    <source>
        <dbReference type="EMBL" id="KFB70100.1"/>
    </source>
</evidence>
<evidence type="ECO:0000313" key="2">
    <source>
        <dbReference type="Proteomes" id="UP000019812"/>
    </source>
</evidence>
<dbReference type="Proteomes" id="UP000019812">
    <property type="component" value="Unassembled WGS sequence"/>
</dbReference>
<sequence length="52" mass="5582">MPVSSTATFMALPVRDEWIARVAFRPQVDNASSANVAMAPNRSSAATAIAFW</sequence>
<name>A0A084Y5V6_9PROT</name>
<gene>
    <name evidence="1" type="ORF">CAPSK01_000113</name>
</gene>
<dbReference type="AlphaFoldDB" id="A0A084Y5V6"/>
<accession>A0A084Y5V6</accession>
<protein>
    <submittedName>
        <fullName evidence="1">Uncharacterized protein</fullName>
    </submittedName>
</protein>
<organism evidence="1 2">
    <name type="scientific">Candidatus Accumulibacter vicinus</name>
    <dbReference type="NCBI Taxonomy" id="2954382"/>
    <lineage>
        <taxon>Bacteria</taxon>
        <taxon>Pseudomonadati</taxon>
        <taxon>Pseudomonadota</taxon>
        <taxon>Betaproteobacteria</taxon>
        <taxon>Candidatus Accumulibacter</taxon>
    </lineage>
</organism>
<reference evidence="1 2" key="1">
    <citation type="submission" date="2014-07" db="EMBL/GenBank/DDBJ databases">
        <title>Expanding our view of genomic diversity in Candidatus Accumulibacter clades.</title>
        <authorList>
            <person name="Skennerton C.T."/>
            <person name="Barr J.J."/>
            <person name="Slater F.R."/>
            <person name="Bond P.L."/>
            <person name="Tyson G.W."/>
        </authorList>
    </citation>
    <scope>NUCLEOTIDE SEQUENCE [LARGE SCALE GENOMIC DNA]</scope>
    <source>
        <strain evidence="2">SK-01</strain>
    </source>
</reference>